<keyword evidence="2 7" id="KW-0812">Transmembrane</keyword>
<dbReference type="InterPro" id="IPR029058">
    <property type="entry name" value="AB_hydrolase_fold"/>
</dbReference>
<reference evidence="8 9" key="1">
    <citation type="submission" date="2017-10" db="EMBL/GenBank/DDBJ databases">
        <title>Comparative genomics in systemic dimorphic fungi from Ajellomycetaceae.</title>
        <authorList>
            <person name="Munoz J.F."/>
            <person name="Mcewen J.G."/>
            <person name="Clay O.K."/>
            <person name="Cuomo C.A."/>
        </authorList>
    </citation>
    <scope>NUCLEOTIDE SEQUENCE [LARGE SCALE GENOMIC DNA]</scope>
    <source>
        <strain evidence="8 9">UAMH7299</strain>
    </source>
</reference>
<evidence type="ECO:0000256" key="6">
    <source>
        <dbReference type="ARBA" id="ARBA00034303"/>
    </source>
</evidence>
<organism evidence="8 9">
    <name type="scientific">Polytolypa hystricis (strain UAMH7299)</name>
    <dbReference type="NCBI Taxonomy" id="1447883"/>
    <lineage>
        <taxon>Eukaryota</taxon>
        <taxon>Fungi</taxon>
        <taxon>Dikarya</taxon>
        <taxon>Ascomycota</taxon>
        <taxon>Pezizomycotina</taxon>
        <taxon>Eurotiomycetes</taxon>
        <taxon>Eurotiomycetidae</taxon>
        <taxon>Onygenales</taxon>
        <taxon>Onygenales incertae sedis</taxon>
        <taxon>Polytolypa</taxon>
    </lineage>
</organism>
<comment type="similarity">
    <text evidence="1">Belongs to the TMEM53 family.</text>
</comment>
<evidence type="ECO:0000256" key="3">
    <source>
        <dbReference type="ARBA" id="ARBA00022989"/>
    </source>
</evidence>
<gene>
    <name evidence="8" type="ORF">AJ80_04710</name>
</gene>
<dbReference type="OrthoDB" id="77878at2759"/>
<accession>A0A2B7YA03</accession>
<evidence type="ECO:0000256" key="2">
    <source>
        <dbReference type="ARBA" id="ARBA00022692"/>
    </source>
</evidence>
<dbReference type="SUPFAM" id="SSF53474">
    <property type="entry name" value="alpha/beta-Hydrolases"/>
    <property type="match status" value="1"/>
</dbReference>
<dbReference type="STRING" id="1447883.A0A2B7YA03"/>
<evidence type="ECO:0008006" key="10">
    <source>
        <dbReference type="Google" id="ProtNLM"/>
    </source>
</evidence>
<feature type="transmembrane region" description="Helical" evidence="7">
    <location>
        <begin position="180"/>
        <end position="202"/>
    </location>
</feature>
<protein>
    <recommendedName>
        <fullName evidence="10">Indole-diterpene biosynthesis protein PaxU</fullName>
    </recommendedName>
</protein>
<dbReference type="EMBL" id="PDNA01000062">
    <property type="protein sequence ID" value="PGH17702.1"/>
    <property type="molecule type" value="Genomic_DNA"/>
</dbReference>
<evidence type="ECO:0000313" key="9">
    <source>
        <dbReference type="Proteomes" id="UP000224634"/>
    </source>
</evidence>
<evidence type="ECO:0000256" key="4">
    <source>
        <dbReference type="ARBA" id="ARBA00023136"/>
    </source>
</evidence>
<evidence type="ECO:0000256" key="1">
    <source>
        <dbReference type="ARBA" id="ARBA00007387"/>
    </source>
</evidence>
<comment type="caution">
    <text evidence="8">The sequence shown here is derived from an EMBL/GenBank/DDBJ whole genome shotgun (WGS) entry which is preliminary data.</text>
</comment>
<sequence>MASPTEPLSALSRFTKLSRSTYLLSPPSSQSPSSPRVTIILLFWMNASPRHISKYLFTYLTLHPHARILYILTSSADFLHKGSSRAQRQRVSHAVSVLRAAAKEIEEEGAGEIHIHVFSNGGCMTLQYLAAGYADVTGGEAVPAKSLIFDSAPGKADRGRMSSSYKAFAYGFPRFWLARWASSVVIVLWILVMFVSVNVLGLESPVERMRRAINDRNLVGGERRCYIYSETDELIKAGDVEEHARDARERGNGVVEMERFEGTAHVAHMRGDPERYWAIVRRVQGVEVLN</sequence>
<dbReference type="AlphaFoldDB" id="A0A2B7YA03"/>
<keyword evidence="3 7" id="KW-1133">Transmembrane helix</keyword>
<proteinExistence type="inferred from homology"/>
<dbReference type="Proteomes" id="UP000224634">
    <property type="component" value="Unassembled WGS sequence"/>
</dbReference>
<evidence type="ECO:0000313" key="8">
    <source>
        <dbReference type="EMBL" id="PGH17702.1"/>
    </source>
</evidence>
<keyword evidence="5" id="KW-0539">Nucleus</keyword>
<evidence type="ECO:0000256" key="7">
    <source>
        <dbReference type="SAM" id="Phobius"/>
    </source>
</evidence>
<dbReference type="GO" id="GO:0005640">
    <property type="term" value="C:nuclear outer membrane"/>
    <property type="evidence" value="ECO:0007669"/>
    <property type="project" value="UniProtKB-SubCell"/>
</dbReference>
<dbReference type="Pfam" id="PF05705">
    <property type="entry name" value="DUF829"/>
    <property type="match status" value="1"/>
</dbReference>
<dbReference type="PANTHER" id="PTHR12265">
    <property type="entry name" value="TRANSMEMBRANE PROTEIN 53"/>
    <property type="match status" value="1"/>
</dbReference>
<evidence type="ECO:0000256" key="5">
    <source>
        <dbReference type="ARBA" id="ARBA00023242"/>
    </source>
</evidence>
<dbReference type="InterPro" id="IPR008547">
    <property type="entry name" value="DUF829_TMEM53"/>
</dbReference>
<keyword evidence="9" id="KW-1185">Reference proteome</keyword>
<name>A0A2B7YA03_POLH7</name>
<comment type="subcellular location">
    <subcellularLocation>
        <location evidence="6">Nucleus outer membrane</location>
        <topology evidence="6">Single-pass membrane protein</topology>
    </subcellularLocation>
</comment>
<keyword evidence="4 7" id="KW-0472">Membrane</keyword>
<dbReference type="PANTHER" id="PTHR12265:SF30">
    <property type="entry name" value="TRANSMEMBRANE PROTEIN 53"/>
    <property type="match status" value="1"/>
</dbReference>